<sequence length="466" mass="51882">MKKTLDILVVDDEQSVRYATIIALEEDGHYAQPAGDISSAKIQLKEGEYDLVFLDLKLKDEDGLDLLRYIHETNPRLPVVIFTGYASVDTAIKATQLGAFDYLEKPFNPDQIRAILAKARKQINTQDEIQTLETEVQTLKTQVIANSPPPSFGSDDDVMKESMDTLFRAAPTPASIMILGESGTGKSVIARAIHENSHLAGKPFVTVSCPSLSRELLESELFGHVRGAFTGAVKDSWGKVRAAEGGTLFLDEIGELPIEIQPKLLRLLQEREYERLGENKPRSANVRVITATNRDLKQCVADGEFREDLYYRLNVISVELPPLRLRKNDLTRFANDFVSYFAKQVGRPITGFSNSGLAALKGYSWPGNLRELRNAVERAVILCKGDVIEPEDIPSPGAETSQMQSHDAIVGSDISVEELEAEHIKRVIKRTSSLQQAAEILGIDKTTLYRKRKKYEKTEILPSNLN</sequence>
<dbReference type="InterPro" id="IPR027417">
    <property type="entry name" value="P-loop_NTPase"/>
</dbReference>
<evidence type="ECO:0000259" key="7">
    <source>
        <dbReference type="PROSITE" id="PS50045"/>
    </source>
</evidence>
<evidence type="ECO:0000256" key="2">
    <source>
        <dbReference type="ARBA" id="ARBA00022840"/>
    </source>
</evidence>
<comment type="caution">
    <text evidence="9">The sequence shown here is derived from an EMBL/GenBank/DDBJ whole genome shotgun (WGS) entry which is preliminary data.</text>
</comment>
<keyword evidence="1" id="KW-0547">Nucleotide-binding</keyword>
<dbReference type="InterPro" id="IPR003593">
    <property type="entry name" value="AAA+_ATPase"/>
</dbReference>
<dbReference type="Gene3D" id="3.40.50.2300">
    <property type="match status" value="1"/>
</dbReference>
<dbReference type="SUPFAM" id="SSF52172">
    <property type="entry name" value="CheY-like"/>
    <property type="match status" value="1"/>
</dbReference>
<keyword evidence="4" id="KW-0238">DNA-binding</keyword>
<keyword evidence="2" id="KW-0067">ATP-binding</keyword>
<feature type="domain" description="Response regulatory" evidence="8">
    <location>
        <begin position="6"/>
        <end position="120"/>
    </location>
</feature>
<dbReference type="EMBL" id="JBHUJC010000001">
    <property type="protein sequence ID" value="MFD2274975.1"/>
    <property type="molecule type" value="Genomic_DNA"/>
</dbReference>
<dbReference type="Pfam" id="PF00158">
    <property type="entry name" value="Sigma54_activat"/>
    <property type="match status" value="1"/>
</dbReference>
<dbReference type="PROSITE" id="PS00676">
    <property type="entry name" value="SIGMA54_INTERACT_2"/>
    <property type="match status" value="1"/>
</dbReference>
<keyword evidence="3" id="KW-0805">Transcription regulation</keyword>
<organism evidence="9 10">
    <name type="scientific">Rubritalea spongiae</name>
    <dbReference type="NCBI Taxonomy" id="430797"/>
    <lineage>
        <taxon>Bacteria</taxon>
        <taxon>Pseudomonadati</taxon>
        <taxon>Verrucomicrobiota</taxon>
        <taxon>Verrucomicrobiia</taxon>
        <taxon>Verrucomicrobiales</taxon>
        <taxon>Rubritaleaceae</taxon>
        <taxon>Rubritalea</taxon>
    </lineage>
</organism>
<dbReference type="InterPro" id="IPR011006">
    <property type="entry name" value="CheY-like_superfamily"/>
</dbReference>
<evidence type="ECO:0000256" key="1">
    <source>
        <dbReference type="ARBA" id="ARBA00022741"/>
    </source>
</evidence>
<feature type="domain" description="Sigma-54 factor interaction" evidence="7">
    <location>
        <begin position="152"/>
        <end position="381"/>
    </location>
</feature>
<dbReference type="PANTHER" id="PTHR32071:SF113">
    <property type="entry name" value="ALGINATE BIOSYNTHESIS TRANSCRIPTIONAL REGULATORY PROTEIN ALGB"/>
    <property type="match status" value="1"/>
</dbReference>
<dbReference type="PROSITE" id="PS00675">
    <property type="entry name" value="SIGMA54_INTERACT_1"/>
    <property type="match status" value="1"/>
</dbReference>
<dbReference type="Gene3D" id="1.10.10.60">
    <property type="entry name" value="Homeodomain-like"/>
    <property type="match status" value="1"/>
</dbReference>
<dbReference type="CDD" id="cd00009">
    <property type="entry name" value="AAA"/>
    <property type="match status" value="1"/>
</dbReference>
<dbReference type="RefSeq" id="WP_377096178.1">
    <property type="nucleotide sequence ID" value="NZ_JBHSJM010000001.1"/>
</dbReference>
<keyword evidence="5" id="KW-0804">Transcription</keyword>
<dbReference type="SUPFAM" id="SSF46689">
    <property type="entry name" value="Homeodomain-like"/>
    <property type="match status" value="1"/>
</dbReference>
<proteinExistence type="predicted"/>
<dbReference type="PROSITE" id="PS00688">
    <property type="entry name" value="SIGMA54_INTERACT_3"/>
    <property type="match status" value="1"/>
</dbReference>
<keyword evidence="10" id="KW-1185">Reference proteome</keyword>
<evidence type="ECO:0000256" key="3">
    <source>
        <dbReference type="ARBA" id="ARBA00023015"/>
    </source>
</evidence>
<protein>
    <submittedName>
        <fullName evidence="9">Sigma-54-dependent transcriptional regulator</fullName>
    </submittedName>
</protein>
<feature type="modified residue" description="4-aspartylphosphate" evidence="6">
    <location>
        <position position="55"/>
    </location>
</feature>
<dbReference type="Pfam" id="PF00072">
    <property type="entry name" value="Response_reg"/>
    <property type="match status" value="1"/>
</dbReference>
<dbReference type="PROSITE" id="PS50045">
    <property type="entry name" value="SIGMA54_INTERACT_4"/>
    <property type="match status" value="1"/>
</dbReference>
<dbReference type="SMART" id="SM00448">
    <property type="entry name" value="REC"/>
    <property type="match status" value="1"/>
</dbReference>
<dbReference type="InterPro" id="IPR002197">
    <property type="entry name" value="HTH_Fis"/>
</dbReference>
<dbReference type="Gene3D" id="1.10.8.60">
    <property type="match status" value="1"/>
</dbReference>
<evidence type="ECO:0000256" key="5">
    <source>
        <dbReference type="ARBA" id="ARBA00023163"/>
    </source>
</evidence>
<accession>A0ABW5E2A1</accession>
<dbReference type="InterPro" id="IPR025944">
    <property type="entry name" value="Sigma_54_int_dom_CS"/>
</dbReference>
<reference evidence="10" key="1">
    <citation type="journal article" date="2019" name="Int. J. Syst. Evol. Microbiol.">
        <title>The Global Catalogue of Microorganisms (GCM) 10K type strain sequencing project: providing services to taxonomists for standard genome sequencing and annotation.</title>
        <authorList>
            <consortium name="The Broad Institute Genomics Platform"/>
            <consortium name="The Broad Institute Genome Sequencing Center for Infectious Disease"/>
            <person name="Wu L."/>
            <person name="Ma J."/>
        </authorList>
    </citation>
    <scope>NUCLEOTIDE SEQUENCE [LARGE SCALE GENOMIC DNA]</scope>
    <source>
        <strain evidence="10">JCM 16545</strain>
    </source>
</reference>
<name>A0ABW5E2A1_9BACT</name>
<evidence type="ECO:0000256" key="4">
    <source>
        <dbReference type="ARBA" id="ARBA00023125"/>
    </source>
</evidence>
<evidence type="ECO:0000256" key="6">
    <source>
        <dbReference type="PROSITE-ProRule" id="PRU00169"/>
    </source>
</evidence>
<dbReference type="InterPro" id="IPR025662">
    <property type="entry name" value="Sigma_54_int_dom_ATP-bd_1"/>
</dbReference>
<dbReference type="SUPFAM" id="SSF52540">
    <property type="entry name" value="P-loop containing nucleoside triphosphate hydrolases"/>
    <property type="match status" value="1"/>
</dbReference>
<dbReference type="Pfam" id="PF02954">
    <property type="entry name" value="HTH_8"/>
    <property type="match status" value="1"/>
</dbReference>
<dbReference type="InterPro" id="IPR058031">
    <property type="entry name" value="AAA_lid_NorR"/>
</dbReference>
<dbReference type="PROSITE" id="PS50110">
    <property type="entry name" value="RESPONSE_REGULATORY"/>
    <property type="match status" value="1"/>
</dbReference>
<dbReference type="SMART" id="SM00382">
    <property type="entry name" value="AAA"/>
    <property type="match status" value="1"/>
</dbReference>
<dbReference type="InterPro" id="IPR001789">
    <property type="entry name" value="Sig_transdc_resp-reg_receiver"/>
</dbReference>
<dbReference type="PANTHER" id="PTHR32071">
    <property type="entry name" value="TRANSCRIPTIONAL REGULATORY PROTEIN"/>
    <property type="match status" value="1"/>
</dbReference>
<dbReference type="InterPro" id="IPR002078">
    <property type="entry name" value="Sigma_54_int"/>
</dbReference>
<evidence type="ECO:0000313" key="9">
    <source>
        <dbReference type="EMBL" id="MFD2274975.1"/>
    </source>
</evidence>
<evidence type="ECO:0000313" key="10">
    <source>
        <dbReference type="Proteomes" id="UP001597297"/>
    </source>
</evidence>
<gene>
    <name evidence="9" type="ORF">ACFSQZ_00700</name>
</gene>
<keyword evidence="6" id="KW-0597">Phosphoprotein</keyword>
<dbReference type="Pfam" id="PF25601">
    <property type="entry name" value="AAA_lid_14"/>
    <property type="match status" value="1"/>
</dbReference>
<evidence type="ECO:0000259" key="8">
    <source>
        <dbReference type="PROSITE" id="PS50110"/>
    </source>
</evidence>
<dbReference type="InterPro" id="IPR009057">
    <property type="entry name" value="Homeodomain-like_sf"/>
</dbReference>
<dbReference type="InterPro" id="IPR025943">
    <property type="entry name" value="Sigma_54_int_dom_ATP-bd_2"/>
</dbReference>
<dbReference type="Proteomes" id="UP001597297">
    <property type="component" value="Unassembled WGS sequence"/>
</dbReference>
<dbReference type="Gene3D" id="3.40.50.300">
    <property type="entry name" value="P-loop containing nucleotide triphosphate hydrolases"/>
    <property type="match status" value="1"/>
</dbReference>